<dbReference type="STRING" id="135651.G0N1A4"/>
<name>G0N1A4_CAEBE</name>
<gene>
    <name evidence="11" type="ORF">CAEBREN_12547</name>
</gene>
<dbReference type="SUPFAM" id="SSF56672">
    <property type="entry name" value="DNA/RNA polymerases"/>
    <property type="match status" value="1"/>
</dbReference>
<comment type="catalytic activity">
    <reaction evidence="8">
        <text>DNA(n) + a 2'-deoxyribonucleoside 5'-triphosphate = DNA(n+1) + diphosphate</text>
        <dbReference type="Rhea" id="RHEA:22508"/>
        <dbReference type="Rhea" id="RHEA-COMP:17339"/>
        <dbReference type="Rhea" id="RHEA-COMP:17340"/>
        <dbReference type="ChEBI" id="CHEBI:33019"/>
        <dbReference type="ChEBI" id="CHEBI:61560"/>
        <dbReference type="ChEBI" id="CHEBI:173112"/>
        <dbReference type="EC" id="2.7.7.7"/>
    </reaction>
</comment>
<evidence type="ECO:0000256" key="8">
    <source>
        <dbReference type="ARBA" id="ARBA00049244"/>
    </source>
</evidence>
<dbReference type="eggNOG" id="ENOG502RT8A">
    <property type="taxonomic scope" value="Eukaryota"/>
</dbReference>
<dbReference type="Gene3D" id="3.30.420.10">
    <property type="entry name" value="Ribonuclease H-like superfamily/Ribonuclease H"/>
    <property type="match status" value="1"/>
</dbReference>
<dbReference type="PANTHER" id="PTHR33568:SF3">
    <property type="entry name" value="DNA-DIRECTED DNA POLYMERASE"/>
    <property type="match status" value="1"/>
</dbReference>
<dbReference type="EMBL" id="GL379826">
    <property type="protein sequence ID" value="EGT49852.1"/>
    <property type="molecule type" value="Genomic_DNA"/>
</dbReference>
<dbReference type="GO" id="GO:0006260">
    <property type="term" value="P:DNA replication"/>
    <property type="evidence" value="ECO:0007669"/>
    <property type="project" value="UniProtKB-KW"/>
</dbReference>
<protein>
    <recommendedName>
        <fullName evidence="2">DNA-directed DNA polymerase</fullName>
        <ecNumber evidence="2">2.7.7.7</ecNumber>
    </recommendedName>
</protein>
<dbReference type="InterPro" id="IPR043502">
    <property type="entry name" value="DNA/RNA_pol_sf"/>
</dbReference>
<keyword evidence="6" id="KW-0239">DNA-directed DNA polymerase</keyword>
<dbReference type="InterPro" id="IPR012337">
    <property type="entry name" value="RNaseH-like_sf"/>
</dbReference>
<evidence type="ECO:0000256" key="5">
    <source>
        <dbReference type="ARBA" id="ARBA00022705"/>
    </source>
</evidence>
<dbReference type="Gene3D" id="3.90.1600.10">
    <property type="entry name" value="Palm domain of DNA polymerase"/>
    <property type="match status" value="1"/>
</dbReference>
<dbReference type="OrthoDB" id="5876545at2759"/>
<feature type="domain" description="DNA-directed DNA polymerase family B mitochondria/virus" evidence="10">
    <location>
        <begin position="766"/>
        <end position="1276"/>
    </location>
</feature>
<keyword evidence="12" id="KW-1185">Reference proteome</keyword>
<dbReference type="PANTHER" id="PTHR33568">
    <property type="entry name" value="DNA POLYMERASE"/>
    <property type="match status" value="1"/>
</dbReference>
<evidence type="ECO:0000256" key="3">
    <source>
        <dbReference type="ARBA" id="ARBA00022679"/>
    </source>
</evidence>
<organism evidence="12">
    <name type="scientific">Caenorhabditis brenneri</name>
    <name type="common">Nematode worm</name>
    <dbReference type="NCBI Taxonomy" id="135651"/>
    <lineage>
        <taxon>Eukaryota</taxon>
        <taxon>Metazoa</taxon>
        <taxon>Ecdysozoa</taxon>
        <taxon>Nematoda</taxon>
        <taxon>Chromadorea</taxon>
        <taxon>Rhabditida</taxon>
        <taxon>Rhabditina</taxon>
        <taxon>Rhabditomorpha</taxon>
        <taxon>Rhabditoidea</taxon>
        <taxon>Rhabditidae</taxon>
        <taxon>Peloderinae</taxon>
        <taxon>Caenorhabditis</taxon>
    </lineage>
</organism>
<evidence type="ECO:0000256" key="1">
    <source>
        <dbReference type="ARBA" id="ARBA00005755"/>
    </source>
</evidence>
<dbReference type="GO" id="GO:0000166">
    <property type="term" value="F:nucleotide binding"/>
    <property type="evidence" value="ECO:0007669"/>
    <property type="project" value="InterPro"/>
</dbReference>
<evidence type="ECO:0000259" key="10">
    <source>
        <dbReference type="Pfam" id="PF03175"/>
    </source>
</evidence>
<sequence length="1577" mass="180845">MVATFDDDSFDNFVPDSRNIPSHSTPLPGDSSNLSFAEAQRPSSSILSLGKPLKLTIELYHRPTKFASESFAGPNFSVTTNWATGVQNTSNIVISDNDYKPGKITIEFDEHEMDEDPKSVAEKDSDMDEEKDSDMDEEKDSDMDEEKDCDMDEEKDSDMEVDSDDNEEDDDEEEEEEESDSGNSTETSEDSQHSASKEDSESGNLTDKAESENEASEDSNCVIQYGAGPPIPPPELEEFVPNMNFPSDEEIEYLHRFVVFHDATSERINDRLVQTKNNGIRLCKLDQIKEMSIEQHVEKIFDIFIRWMIQQVKGSLESTIYWIRLRHYGEKTEEFHVNHRTYAKGNGHVLLNSLSLHMQSEKGIRLDERLDFSMFIFKDSLDTTGRGGHTLSDRIKRVLRLNRQYVQTDGYCLPVSIVLGKAKSDTQNPRKTPDEQKEAQALFRRLTDRRTRALETKHQYEEAKKLLTSVGIDVNQSTHDLEDLKKLARHLSDYQIVVWHFDSHHQNIVVRDHFNEGASGFIGMYFENNHYEYFVPHTGKDSLRTTYCHKCCKLIHHTSRKNNHIQKCTAMCHKCGWDSCDRDGIIKVCPECDVTFFSESCYKLHLEKRSPLALPHCKKYRYCKQCCKSVRRVEYCGVEHECGKYYCAVCRKPQSKNHECCHAVPDKKEREKALARQEKWRFFIYDFETITNKSSSLPTCPDESCHIPNLAVGKFICNLCWKDDDEFSCASCGLSIVFSYKTESVAGPVIKQFLHFLQNDPRLKDAILLAHNGGKYDHSFILSELAKSAGVTPNLLLNGNKIIQSDVQIPNIGKMYFKDTLNFMPMALAQMPSAFGLDESLKKGTFPYLYNHPDHYGSKRKGLPDMEYYQPNFMTPEAKKKFTDWYDENKDAVFDFDKEFLDYCKDDVKILVKSVKKYLKVCSDLFNGWNPIVQCATMASFVMFVMKFEHFKPGVVGYIPENGFPTRNNSKLALKYLQYLDNEDPSLKLEHALNKGEKRIFYGKSSYYVDGFSEATNTVYEVYGCMYHGCRECFKARSMRSPCNPNSTFEDLYQQTILRQSHIENAGFKVEAKWECEINKELDSNKKMKQFFIECRHTSQLNPRDSMYGGRTQPFQAFAKADSMHTIQYFDFCSLYPYTNMIGAEYPKGQPRVIRTDFVPIVAGALVPYHGLIFCDILPPKDLGIPVLPYKTRSKLLFPLCRTCAERPSGGVCTHNEENQRYLTGTWVSEEINLAIKMGYKILKYHEVWHWSTWFTGGFFKSFLQPLLKIKHEASGWPSEVTTDVEKQKHIDTIYENDGVLLDADKVKKNPALRQMSKLFLNSAWGKFAQNPQKVDMQLMDVEDGSAVFNFLNSSLHEPTCLEQWGDHHLLVARKPLKESVKTPRFCNVVYGSITTALARIRLYHAMHRIGAKNLIYCDTDSVMFRQPVGVDLLGNLCGDGLGKLTNEVKQGMRITEVVTIAPKVYAYCLEDENGHLSYEIKAKGMTLNCATRDNVTFDSMKNMMLKHVKKQQYTPLQGQKVSLTRGIKRPLDAPHSKLVVKRMKPIADKGHVLDDGAIIPYGYSTDKTPIIKNYPF</sequence>
<dbReference type="SUPFAM" id="SSF53098">
    <property type="entry name" value="Ribonuclease H-like"/>
    <property type="match status" value="1"/>
</dbReference>
<dbReference type="InParanoid" id="G0N1A4"/>
<keyword evidence="5" id="KW-0235">DNA replication</keyword>
<dbReference type="EC" id="2.7.7.7" evidence="2"/>
<dbReference type="Proteomes" id="UP000008068">
    <property type="component" value="Unassembled WGS sequence"/>
</dbReference>
<evidence type="ECO:0000313" key="11">
    <source>
        <dbReference type="EMBL" id="EGT49852.1"/>
    </source>
</evidence>
<dbReference type="GO" id="GO:0003887">
    <property type="term" value="F:DNA-directed DNA polymerase activity"/>
    <property type="evidence" value="ECO:0007669"/>
    <property type="project" value="UniProtKB-KW"/>
</dbReference>
<feature type="compositionally biased region" description="Basic and acidic residues" evidence="9">
    <location>
        <begin position="190"/>
        <end position="200"/>
    </location>
</feature>
<dbReference type="Pfam" id="PF03175">
    <property type="entry name" value="DNA_pol_B_2"/>
    <property type="match status" value="2"/>
</dbReference>
<dbReference type="InterPro" id="IPR023211">
    <property type="entry name" value="DNA_pol_palm_dom_sf"/>
</dbReference>
<feature type="region of interest" description="Disordered" evidence="9">
    <location>
        <begin position="1"/>
        <end position="41"/>
    </location>
</feature>
<reference evidence="12" key="1">
    <citation type="submission" date="2011-07" db="EMBL/GenBank/DDBJ databases">
        <authorList>
            <consortium name="Caenorhabditis brenneri Sequencing and Analysis Consortium"/>
            <person name="Wilson R.K."/>
        </authorList>
    </citation>
    <scope>NUCLEOTIDE SEQUENCE [LARGE SCALE GENOMIC DNA]</scope>
    <source>
        <strain evidence="12">PB2801</strain>
    </source>
</reference>
<evidence type="ECO:0000256" key="9">
    <source>
        <dbReference type="SAM" id="MobiDB-lite"/>
    </source>
</evidence>
<dbReference type="HOGENOM" id="CLU_001474_0_0_1"/>
<evidence type="ECO:0000256" key="7">
    <source>
        <dbReference type="ARBA" id="ARBA00023125"/>
    </source>
</evidence>
<keyword evidence="4" id="KW-0548">Nucleotidyltransferase</keyword>
<evidence type="ECO:0000256" key="2">
    <source>
        <dbReference type="ARBA" id="ARBA00012417"/>
    </source>
</evidence>
<dbReference type="GO" id="GO:0003677">
    <property type="term" value="F:DNA binding"/>
    <property type="evidence" value="ECO:0007669"/>
    <property type="project" value="UniProtKB-KW"/>
</dbReference>
<feature type="compositionally biased region" description="Acidic residues" evidence="9">
    <location>
        <begin position="1"/>
        <end position="10"/>
    </location>
</feature>
<evidence type="ECO:0000256" key="6">
    <source>
        <dbReference type="ARBA" id="ARBA00022932"/>
    </source>
</evidence>
<feature type="compositionally biased region" description="Acidic residues" evidence="9">
    <location>
        <begin position="125"/>
        <end position="180"/>
    </location>
</feature>
<keyword evidence="3" id="KW-0808">Transferase</keyword>
<evidence type="ECO:0000313" key="12">
    <source>
        <dbReference type="Proteomes" id="UP000008068"/>
    </source>
</evidence>
<feature type="compositionally biased region" description="Polar residues" evidence="9">
    <location>
        <begin position="19"/>
        <end position="41"/>
    </location>
</feature>
<comment type="similarity">
    <text evidence="1">Belongs to the DNA polymerase type-B family.</text>
</comment>
<proteinExistence type="inferred from homology"/>
<evidence type="ECO:0000256" key="4">
    <source>
        <dbReference type="ARBA" id="ARBA00022695"/>
    </source>
</evidence>
<dbReference type="Gene3D" id="1.10.287.690">
    <property type="entry name" value="Helix hairpin bin"/>
    <property type="match status" value="1"/>
</dbReference>
<accession>G0N1A4</accession>
<dbReference type="InterPro" id="IPR036397">
    <property type="entry name" value="RNaseH_sf"/>
</dbReference>
<dbReference type="Gene3D" id="3.40.960.10">
    <property type="entry name" value="VSR Endonuclease"/>
    <property type="match status" value="1"/>
</dbReference>
<dbReference type="GO" id="GO:0042575">
    <property type="term" value="C:DNA polymerase complex"/>
    <property type="evidence" value="ECO:0007669"/>
    <property type="project" value="UniProtKB-ARBA"/>
</dbReference>
<keyword evidence="7" id="KW-0238">DNA-binding</keyword>
<dbReference type="InterPro" id="IPR004868">
    <property type="entry name" value="DNA-dir_DNA_pol_B_mt/vir"/>
</dbReference>
<feature type="domain" description="DNA-directed DNA polymerase family B mitochondria/virus" evidence="10">
    <location>
        <begin position="1306"/>
        <end position="1353"/>
    </location>
</feature>
<feature type="region of interest" description="Disordered" evidence="9">
    <location>
        <begin position="107"/>
        <end position="234"/>
    </location>
</feature>